<dbReference type="Proteomes" id="UP000694541">
    <property type="component" value="Unplaced"/>
</dbReference>
<keyword evidence="3" id="KW-1185">Reference proteome</keyword>
<evidence type="ECO:0000256" key="1">
    <source>
        <dbReference type="SAM" id="Phobius"/>
    </source>
</evidence>
<feature type="transmembrane region" description="Helical" evidence="1">
    <location>
        <begin position="43"/>
        <end position="65"/>
    </location>
</feature>
<evidence type="ECO:0000313" key="2">
    <source>
        <dbReference type="Ensembl" id="ENSANIP00000015707.1"/>
    </source>
</evidence>
<keyword evidence="1" id="KW-0812">Transmembrane</keyword>
<organism evidence="2 3">
    <name type="scientific">Accipiter nisus</name>
    <name type="common">Eurasian sparrowhawk</name>
    <dbReference type="NCBI Taxonomy" id="211598"/>
    <lineage>
        <taxon>Eukaryota</taxon>
        <taxon>Metazoa</taxon>
        <taxon>Chordata</taxon>
        <taxon>Craniata</taxon>
        <taxon>Vertebrata</taxon>
        <taxon>Euteleostomi</taxon>
        <taxon>Archelosauria</taxon>
        <taxon>Archosauria</taxon>
        <taxon>Dinosauria</taxon>
        <taxon>Saurischia</taxon>
        <taxon>Theropoda</taxon>
        <taxon>Coelurosauria</taxon>
        <taxon>Aves</taxon>
        <taxon>Neognathae</taxon>
        <taxon>Neoaves</taxon>
        <taxon>Telluraves</taxon>
        <taxon>Accipitrimorphae</taxon>
        <taxon>Accipitriformes</taxon>
        <taxon>Accipitridae</taxon>
        <taxon>Accipitrinae</taxon>
        <taxon>Accipiter</taxon>
    </lineage>
</organism>
<sequence length="182" mass="19749">LLLHGLRRGGCPHHHVDVVATIQWLMVPLVHRPRQHGAAHTHFIFLVGVTSGVLVLLPTTGFYVLEGTWTYLDAPVSRIGGGGWIPPRIPPAPKLEVLEGLRLSYLLLGLMGILLLAQTFHQLAELHGGISAPDEATELLEGTRDREKPAGGAKVWGEIHQRVAAHAGTHSAPHTLPPPLQW</sequence>
<evidence type="ECO:0000313" key="3">
    <source>
        <dbReference type="Proteomes" id="UP000694541"/>
    </source>
</evidence>
<dbReference type="Ensembl" id="ENSANIT00000016252.1">
    <property type="protein sequence ID" value="ENSANIP00000015707.1"/>
    <property type="gene ID" value="ENSANIG00000010677.1"/>
</dbReference>
<proteinExistence type="predicted"/>
<reference evidence="2" key="1">
    <citation type="submission" date="2025-08" db="UniProtKB">
        <authorList>
            <consortium name="Ensembl"/>
        </authorList>
    </citation>
    <scope>IDENTIFICATION</scope>
</reference>
<name>A0A8B9N166_9AVES</name>
<protein>
    <submittedName>
        <fullName evidence="2">Uncharacterized protein</fullName>
    </submittedName>
</protein>
<accession>A0A8B9N166</accession>
<feature type="transmembrane region" description="Helical" evidence="1">
    <location>
        <begin position="103"/>
        <end position="120"/>
    </location>
</feature>
<dbReference type="AlphaFoldDB" id="A0A8B9N166"/>
<keyword evidence="1" id="KW-0472">Membrane</keyword>
<keyword evidence="1" id="KW-1133">Transmembrane helix</keyword>
<reference evidence="2" key="2">
    <citation type="submission" date="2025-09" db="UniProtKB">
        <authorList>
            <consortium name="Ensembl"/>
        </authorList>
    </citation>
    <scope>IDENTIFICATION</scope>
</reference>